<reference evidence="2 4" key="1">
    <citation type="journal article" date="2012" name="Nature">
        <title>Algal genomes reveal evolutionary mosaicism and the fate of nucleomorphs.</title>
        <authorList>
            <consortium name="DOE Joint Genome Institute"/>
            <person name="Curtis B.A."/>
            <person name="Tanifuji G."/>
            <person name="Burki F."/>
            <person name="Gruber A."/>
            <person name="Irimia M."/>
            <person name="Maruyama S."/>
            <person name="Arias M.C."/>
            <person name="Ball S.G."/>
            <person name="Gile G.H."/>
            <person name="Hirakawa Y."/>
            <person name="Hopkins J.F."/>
            <person name="Kuo A."/>
            <person name="Rensing S.A."/>
            <person name="Schmutz J."/>
            <person name="Symeonidi A."/>
            <person name="Elias M."/>
            <person name="Eveleigh R.J."/>
            <person name="Herman E.K."/>
            <person name="Klute M.J."/>
            <person name="Nakayama T."/>
            <person name="Obornik M."/>
            <person name="Reyes-Prieto A."/>
            <person name="Armbrust E.V."/>
            <person name="Aves S.J."/>
            <person name="Beiko R.G."/>
            <person name="Coutinho P."/>
            <person name="Dacks J.B."/>
            <person name="Durnford D.G."/>
            <person name="Fast N.M."/>
            <person name="Green B.R."/>
            <person name="Grisdale C.J."/>
            <person name="Hempel F."/>
            <person name="Henrissat B."/>
            <person name="Hoppner M.P."/>
            <person name="Ishida K."/>
            <person name="Kim E."/>
            <person name="Koreny L."/>
            <person name="Kroth P.G."/>
            <person name="Liu Y."/>
            <person name="Malik S.B."/>
            <person name="Maier U.G."/>
            <person name="McRose D."/>
            <person name="Mock T."/>
            <person name="Neilson J.A."/>
            <person name="Onodera N.T."/>
            <person name="Poole A.M."/>
            <person name="Pritham E.J."/>
            <person name="Richards T.A."/>
            <person name="Rocap G."/>
            <person name="Roy S.W."/>
            <person name="Sarai C."/>
            <person name="Schaack S."/>
            <person name="Shirato S."/>
            <person name="Slamovits C.H."/>
            <person name="Spencer D.F."/>
            <person name="Suzuki S."/>
            <person name="Worden A.Z."/>
            <person name="Zauner S."/>
            <person name="Barry K."/>
            <person name="Bell C."/>
            <person name="Bharti A.K."/>
            <person name="Crow J.A."/>
            <person name="Grimwood J."/>
            <person name="Kramer R."/>
            <person name="Lindquist E."/>
            <person name="Lucas S."/>
            <person name="Salamov A."/>
            <person name="McFadden G.I."/>
            <person name="Lane C.E."/>
            <person name="Keeling P.J."/>
            <person name="Gray M.W."/>
            <person name="Grigoriev I.V."/>
            <person name="Archibald J.M."/>
        </authorList>
    </citation>
    <scope>NUCLEOTIDE SEQUENCE</scope>
    <source>
        <strain evidence="2 4">CCMP2712</strain>
    </source>
</reference>
<dbReference type="EnsemblProtists" id="EKX52572">
    <property type="protein sequence ID" value="EKX52572"/>
    <property type="gene ID" value="GUITHDRAFT_133635"/>
</dbReference>
<sequence length="387" mass="40936">MKMMAAMAAAVALMGVTAVLMMINTGSKTALAYRERFYFPEQKTGSRSMKKRVVRSSKARLVWRCLAALAWTSPKCGQKIPAGDSTMLEKVIADAKKKLDTRLSVVVDAGYVGPPGKEGERGSPGVVGPKGPRGHPGQIGYRGETGDIGPKGLTGYTGVPGPPGYVGEQGTRGPTGDEGSPGEPGPKGFQGNAGGLGLQGYPGPMGEAGGRGQVMPISGYDAWTGCSPLRGYKAEFLDRQDISCLNRWGTYFIESFVLTSHGCSGSDMHYRYTCASPAQFKDCSPQGQTCWCPGGLVRYGVGHDWTNTLGVSSSIFCNDNIFGDPSPGSVKKCQCSKDNDLGTNSCQTLYTGCTQLDGKTIGSNERYQYTCCTPIRGAGTCREALTE</sequence>
<gene>
    <name evidence="2" type="ORF">GUITHDRAFT_133635</name>
</gene>
<dbReference type="eggNOG" id="KOG3544">
    <property type="taxonomic scope" value="Eukaryota"/>
</dbReference>
<protein>
    <recommendedName>
        <fullName evidence="5">EGF-like domain-containing protein</fullName>
    </recommendedName>
</protein>
<dbReference type="PaxDb" id="55529-EKX52572"/>
<dbReference type="AlphaFoldDB" id="L1JW09"/>
<accession>L1JW09</accession>
<dbReference type="GO" id="GO:0031012">
    <property type="term" value="C:extracellular matrix"/>
    <property type="evidence" value="ECO:0007669"/>
    <property type="project" value="TreeGrafter"/>
</dbReference>
<feature type="region of interest" description="Disordered" evidence="1">
    <location>
        <begin position="113"/>
        <end position="199"/>
    </location>
</feature>
<dbReference type="OrthoDB" id="10037288at2759"/>
<dbReference type="RefSeq" id="XP_005839552.1">
    <property type="nucleotide sequence ID" value="XM_005839495.1"/>
</dbReference>
<organism evidence="2">
    <name type="scientific">Guillardia theta (strain CCMP2712)</name>
    <name type="common">Cryptophyte</name>
    <dbReference type="NCBI Taxonomy" id="905079"/>
    <lineage>
        <taxon>Eukaryota</taxon>
        <taxon>Cryptophyceae</taxon>
        <taxon>Pyrenomonadales</taxon>
        <taxon>Geminigeraceae</taxon>
        <taxon>Guillardia</taxon>
    </lineage>
</organism>
<dbReference type="STRING" id="905079.L1JW09"/>
<evidence type="ECO:0008006" key="5">
    <source>
        <dbReference type="Google" id="ProtNLM"/>
    </source>
</evidence>
<dbReference type="Pfam" id="PF01391">
    <property type="entry name" value="Collagen"/>
    <property type="match status" value="1"/>
</dbReference>
<reference evidence="3" key="3">
    <citation type="submission" date="2016-03" db="UniProtKB">
        <authorList>
            <consortium name="EnsemblProtists"/>
        </authorList>
    </citation>
    <scope>IDENTIFICATION</scope>
</reference>
<dbReference type="PANTHER" id="PTHR24023">
    <property type="entry name" value="COLLAGEN ALPHA"/>
    <property type="match status" value="1"/>
</dbReference>
<dbReference type="PANTHER" id="PTHR24023:SF1112">
    <property type="entry name" value="COL_CUTICLE_N DOMAIN-CONTAINING PROTEIN-RELATED"/>
    <property type="match status" value="1"/>
</dbReference>
<dbReference type="EMBL" id="JH992972">
    <property type="protein sequence ID" value="EKX52572.1"/>
    <property type="molecule type" value="Genomic_DNA"/>
</dbReference>
<dbReference type="GeneID" id="17309345"/>
<keyword evidence="4" id="KW-1185">Reference proteome</keyword>
<dbReference type="InterPro" id="IPR050149">
    <property type="entry name" value="Collagen_superfamily"/>
</dbReference>
<evidence type="ECO:0000313" key="2">
    <source>
        <dbReference type="EMBL" id="EKX52572.1"/>
    </source>
</evidence>
<proteinExistence type="predicted"/>
<dbReference type="KEGG" id="gtt:GUITHDRAFT_133635"/>
<evidence type="ECO:0000313" key="3">
    <source>
        <dbReference type="EnsemblProtists" id="EKX52572"/>
    </source>
</evidence>
<name>L1JW09_GUITC</name>
<dbReference type="InterPro" id="IPR008160">
    <property type="entry name" value="Collagen"/>
</dbReference>
<dbReference type="Proteomes" id="UP000011087">
    <property type="component" value="Unassembled WGS sequence"/>
</dbReference>
<dbReference type="GO" id="GO:0005615">
    <property type="term" value="C:extracellular space"/>
    <property type="evidence" value="ECO:0007669"/>
    <property type="project" value="TreeGrafter"/>
</dbReference>
<evidence type="ECO:0000256" key="1">
    <source>
        <dbReference type="SAM" id="MobiDB-lite"/>
    </source>
</evidence>
<evidence type="ECO:0000313" key="4">
    <source>
        <dbReference type="Proteomes" id="UP000011087"/>
    </source>
</evidence>
<reference evidence="4" key="2">
    <citation type="submission" date="2012-11" db="EMBL/GenBank/DDBJ databases">
        <authorList>
            <person name="Kuo A."/>
            <person name="Curtis B.A."/>
            <person name="Tanifuji G."/>
            <person name="Burki F."/>
            <person name="Gruber A."/>
            <person name="Irimia M."/>
            <person name="Maruyama S."/>
            <person name="Arias M.C."/>
            <person name="Ball S.G."/>
            <person name="Gile G.H."/>
            <person name="Hirakawa Y."/>
            <person name="Hopkins J.F."/>
            <person name="Rensing S.A."/>
            <person name="Schmutz J."/>
            <person name="Symeonidi A."/>
            <person name="Elias M."/>
            <person name="Eveleigh R.J."/>
            <person name="Herman E.K."/>
            <person name="Klute M.J."/>
            <person name="Nakayama T."/>
            <person name="Obornik M."/>
            <person name="Reyes-Prieto A."/>
            <person name="Armbrust E.V."/>
            <person name="Aves S.J."/>
            <person name="Beiko R.G."/>
            <person name="Coutinho P."/>
            <person name="Dacks J.B."/>
            <person name="Durnford D.G."/>
            <person name="Fast N.M."/>
            <person name="Green B.R."/>
            <person name="Grisdale C."/>
            <person name="Hempe F."/>
            <person name="Henrissat B."/>
            <person name="Hoppner M.P."/>
            <person name="Ishida K.-I."/>
            <person name="Kim E."/>
            <person name="Koreny L."/>
            <person name="Kroth P.G."/>
            <person name="Liu Y."/>
            <person name="Malik S.-B."/>
            <person name="Maier U.G."/>
            <person name="McRose D."/>
            <person name="Mock T."/>
            <person name="Neilson J.A."/>
            <person name="Onodera N.T."/>
            <person name="Poole A.M."/>
            <person name="Pritham E.J."/>
            <person name="Richards T.A."/>
            <person name="Rocap G."/>
            <person name="Roy S.W."/>
            <person name="Sarai C."/>
            <person name="Schaack S."/>
            <person name="Shirato S."/>
            <person name="Slamovits C.H."/>
            <person name="Spencer D.F."/>
            <person name="Suzuki S."/>
            <person name="Worden A.Z."/>
            <person name="Zauner S."/>
            <person name="Barry K."/>
            <person name="Bell C."/>
            <person name="Bharti A.K."/>
            <person name="Crow J.A."/>
            <person name="Grimwood J."/>
            <person name="Kramer R."/>
            <person name="Lindquist E."/>
            <person name="Lucas S."/>
            <person name="Salamov A."/>
            <person name="McFadden G.I."/>
            <person name="Lane C.E."/>
            <person name="Keeling P.J."/>
            <person name="Gray M.W."/>
            <person name="Grigoriev I.V."/>
            <person name="Archibald J.M."/>
        </authorList>
    </citation>
    <scope>NUCLEOTIDE SEQUENCE</scope>
    <source>
        <strain evidence="4">CCMP2712</strain>
    </source>
</reference>
<dbReference type="GO" id="GO:0030020">
    <property type="term" value="F:extracellular matrix structural constituent conferring tensile strength"/>
    <property type="evidence" value="ECO:0007669"/>
    <property type="project" value="TreeGrafter"/>
</dbReference>
<dbReference type="GO" id="GO:0030198">
    <property type="term" value="P:extracellular matrix organization"/>
    <property type="evidence" value="ECO:0007669"/>
    <property type="project" value="TreeGrafter"/>
</dbReference>
<dbReference type="HOGENOM" id="CLU_714664_0_0_1"/>